<accession>A0AAV4VJV9</accession>
<evidence type="ECO:0000256" key="1">
    <source>
        <dbReference type="SAM" id="MobiDB-lite"/>
    </source>
</evidence>
<reference evidence="3 4" key="1">
    <citation type="submission" date="2021-06" db="EMBL/GenBank/DDBJ databases">
        <title>Caerostris extrusa draft genome.</title>
        <authorList>
            <person name="Kono N."/>
            <person name="Arakawa K."/>
        </authorList>
    </citation>
    <scope>NUCLEOTIDE SEQUENCE [LARGE SCALE GENOMIC DNA]</scope>
</reference>
<evidence type="ECO:0000259" key="2">
    <source>
        <dbReference type="Pfam" id="PF25597"/>
    </source>
</evidence>
<organism evidence="3 4">
    <name type="scientific">Caerostris extrusa</name>
    <name type="common">Bark spider</name>
    <name type="synonym">Caerostris bankana</name>
    <dbReference type="NCBI Taxonomy" id="172846"/>
    <lineage>
        <taxon>Eukaryota</taxon>
        <taxon>Metazoa</taxon>
        <taxon>Ecdysozoa</taxon>
        <taxon>Arthropoda</taxon>
        <taxon>Chelicerata</taxon>
        <taxon>Arachnida</taxon>
        <taxon>Araneae</taxon>
        <taxon>Araneomorphae</taxon>
        <taxon>Entelegynae</taxon>
        <taxon>Araneoidea</taxon>
        <taxon>Araneidae</taxon>
        <taxon>Caerostris</taxon>
    </lineage>
</organism>
<feature type="region of interest" description="Disordered" evidence="1">
    <location>
        <begin position="167"/>
        <end position="199"/>
    </location>
</feature>
<evidence type="ECO:0000313" key="4">
    <source>
        <dbReference type="Proteomes" id="UP001054945"/>
    </source>
</evidence>
<dbReference type="Proteomes" id="UP001054945">
    <property type="component" value="Unassembled WGS sequence"/>
</dbReference>
<sequence>MKYKLYLSRKPNVTYFRVFGCHVYVGTPKQLRTKLDLCAKHGIMIGYARSTRGYRICLLDEQKLIETCNVRFDESSRRFWCILSLLDRKLSPNILLKEKSNFYVITPKNQRPLKTVLKGLPVSYSTDEIATGLLDWSQDRSTSSLKANTQVSFMDKDPGPGLMMNTDIESPENTPLHEQNYPNGVTTTHQPATEHDILT</sequence>
<gene>
    <name evidence="3" type="primary">X975_10623</name>
    <name evidence="3" type="ORF">CEXT_365921</name>
</gene>
<comment type="caution">
    <text evidence="3">The sequence shown here is derived from an EMBL/GenBank/DDBJ whole genome shotgun (WGS) entry which is preliminary data.</text>
</comment>
<proteinExistence type="predicted"/>
<dbReference type="Pfam" id="PF25597">
    <property type="entry name" value="SH3_retrovirus"/>
    <property type="match status" value="1"/>
</dbReference>
<evidence type="ECO:0000313" key="3">
    <source>
        <dbReference type="EMBL" id="GIY70570.1"/>
    </source>
</evidence>
<feature type="domain" description="Retroviral polymerase SH3-like" evidence="2">
    <location>
        <begin position="21"/>
        <end position="77"/>
    </location>
</feature>
<dbReference type="AlphaFoldDB" id="A0AAV4VJV9"/>
<dbReference type="EMBL" id="BPLR01014689">
    <property type="protein sequence ID" value="GIY70570.1"/>
    <property type="molecule type" value="Genomic_DNA"/>
</dbReference>
<protein>
    <submittedName>
        <fullName evidence="3">Copia protein</fullName>
    </submittedName>
</protein>
<dbReference type="InterPro" id="IPR057670">
    <property type="entry name" value="SH3_retrovirus"/>
</dbReference>
<name>A0AAV4VJV9_CAEEX</name>
<keyword evidence="4" id="KW-1185">Reference proteome</keyword>
<feature type="compositionally biased region" description="Polar residues" evidence="1">
    <location>
        <begin position="167"/>
        <end position="191"/>
    </location>
</feature>